<dbReference type="PATRIC" id="fig|1224163.3.peg.2094"/>
<dbReference type="HOGENOM" id="CLU_016297_0_0_11"/>
<organism evidence="2 3">
    <name type="scientific">Corynebacterium maris DSM 45190</name>
    <dbReference type="NCBI Taxonomy" id="1224163"/>
    <lineage>
        <taxon>Bacteria</taxon>
        <taxon>Bacillati</taxon>
        <taxon>Actinomycetota</taxon>
        <taxon>Actinomycetes</taxon>
        <taxon>Mycobacteriales</taxon>
        <taxon>Corynebacteriaceae</taxon>
        <taxon>Corynebacterium</taxon>
    </lineage>
</organism>
<dbReference type="EMBL" id="CP003924">
    <property type="protein sequence ID" value="AGS35548.1"/>
    <property type="molecule type" value="Genomic_DNA"/>
</dbReference>
<evidence type="ECO:0000313" key="3">
    <source>
        <dbReference type="Proteomes" id="UP000015388"/>
    </source>
</evidence>
<evidence type="ECO:0000259" key="1">
    <source>
        <dbReference type="Pfam" id="PF13454"/>
    </source>
</evidence>
<dbReference type="InterPro" id="IPR038732">
    <property type="entry name" value="HpyO/CreE_NAD-binding"/>
</dbReference>
<name>S5TLJ6_9CORY</name>
<sequence>MIPSSTAPSIAVVGAGPRGISVIERVAAALRERSTETPLTIHVIDDAQHGAGRVWETEQTRTLCMNTLAARVTLFTEPGSTVTAPVVEGPTQYEWIQLLRGQREDIDPAKAELFDAHPPAPSVAEDFLYEIAATRPESNPSRALYGAYLRWVYDVALARLPDGVEVISHRSRAVGVSERDGRDEVRLADGAVVTADAVVLATGWTVPGPGAEERRLAAAGPTWVRPDNPLDQDLSVVPAGETVLVRGLGMGFFDVMALLTVDRGGRFVEDPAARSGMRYEPGGREPTLVASSGRGYPYLPKSDFGGLPPGARITRLRAVIDELAGAVEQGIDFDVQVWPAIVRDAYEAYYRVLSRVRPASVRTSYEEIVAVIDATAPAELDEALAPHSTEPFSLRPWVEPLAGVSGGVDEVTGIVADRLADDVAEAALGRDSPLKAALWSVSVSRKPAQILGAEGRYTWVSRANMFATMMAIGQMAGSGPPLFRTRQLLALVDAGLVRFLGARPHLEARDGAWVMSSPTTGGEEVRATTLIDAWMHKPDVRPAGGDPLWSSLGERIRPFGPTGSPEVDPATRRCVGVDGNVDPRLHVIGIPTHGQLPDTTISPMPGTDPLMLQETDKTALSLLAAAGL</sequence>
<dbReference type="PANTHER" id="PTHR40254">
    <property type="entry name" value="BLR0577 PROTEIN"/>
    <property type="match status" value="1"/>
</dbReference>
<dbReference type="RefSeq" id="WP_020935481.1">
    <property type="nucleotide sequence ID" value="NC_021915.1"/>
</dbReference>
<protein>
    <recommendedName>
        <fullName evidence="1">FAD-dependent urate hydroxylase HpyO/Asp monooxygenase CreE-like FAD/NAD(P)-binding domain-containing protein</fullName>
    </recommendedName>
</protein>
<proteinExistence type="predicted"/>
<feature type="domain" description="FAD-dependent urate hydroxylase HpyO/Asp monooxygenase CreE-like FAD/NAD(P)-binding" evidence="1">
    <location>
        <begin position="11"/>
        <end position="203"/>
    </location>
</feature>
<dbReference type="eggNOG" id="COG4529">
    <property type="taxonomic scope" value="Bacteria"/>
</dbReference>
<dbReference type="STRING" id="1224163.B841_10380"/>
<dbReference type="Pfam" id="PF13454">
    <property type="entry name" value="NAD_binding_9"/>
    <property type="match status" value="1"/>
</dbReference>
<evidence type="ECO:0000313" key="2">
    <source>
        <dbReference type="EMBL" id="AGS35548.1"/>
    </source>
</evidence>
<dbReference type="SUPFAM" id="SSF51905">
    <property type="entry name" value="FAD/NAD(P)-binding domain"/>
    <property type="match status" value="1"/>
</dbReference>
<dbReference type="KEGG" id="cmd:B841_10380"/>
<dbReference type="InterPro" id="IPR036188">
    <property type="entry name" value="FAD/NAD-bd_sf"/>
</dbReference>
<keyword evidence="3" id="KW-1185">Reference proteome</keyword>
<dbReference type="OrthoDB" id="3653265at2"/>
<dbReference type="Proteomes" id="UP000015388">
    <property type="component" value="Chromosome"/>
</dbReference>
<gene>
    <name evidence="2" type="ORF">B841_10380</name>
</gene>
<reference evidence="2 3" key="1">
    <citation type="submission" date="2012-11" db="EMBL/GenBank/DDBJ databases">
        <title>The complete genome sequence of Corynebacterium maris Coryn-1 (=DSM 45190).</title>
        <authorList>
            <person name="Schaffert L."/>
            <person name="Albersmeier A."/>
            <person name="Kalinowski J."/>
            <person name="Ruckert C."/>
        </authorList>
    </citation>
    <scope>NUCLEOTIDE SEQUENCE [LARGE SCALE GENOMIC DNA]</scope>
    <source>
        <strain evidence="3">Coryn-1</strain>
    </source>
</reference>
<dbReference type="InterPro" id="IPR052189">
    <property type="entry name" value="L-asp_N-monooxygenase_NS-form"/>
</dbReference>
<accession>S5TLJ6</accession>
<dbReference type="PANTHER" id="PTHR40254:SF1">
    <property type="entry name" value="BLR0577 PROTEIN"/>
    <property type="match status" value="1"/>
</dbReference>
<dbReference type="AlphaFoldDB" id="S5TLJ6"/>